<dbReference type="SUPFAM" id="SSF54277">
    <property type="entry name" value="CAD &amp; PB1 domains"/>
    <property type="match status" value="1"/>
</dbReference>
<feature type="compositionally biased region" description="Polar residues" evidence="1">
    <location>
        <begin position="491"/>
        <end position="500"/>
    </location>
</feature>
<organism evidence="3 4">
    <name type="scientific">Tilletiaria anomala (strain ATCC 24038 / CBS 436.72 / UBC 951)</name>
    <dbReference type="NCBI Taxonomy" id="1037660"/>
    <lineage>
        <taxon>Eukaryota</taxon>
        <taxon>Fungi</taxon>
        <taxon>Dikarya</taxon>
        <taxon>Basidiomycota</taxon>
        <taxon>Ustilaginomycotina</taxon>
        <taxon>Exobasidiomycetes</taxon>
        <taxon>Georgefischeriales</taxon>
        <taxon>Tilletiariaceae</taxon>
        <taxon>Tilletiaria</taxon>
    </lineage>
</organism>
<dbReference type="Gene3D" id="3.10.20.90">
    <property type="entry name" value="Phosphatidylinositol 3-kinase Catalytic Subunit, Chain A, domain 1"/>
    <property type="match status" value="1"/>
</dbReference>
<dbReference type="InParanoid" id="A0A066W1V1"/>
<comment type="caution">
    <text evidence="3">The sequence shown here is derived from an EMBL/GenBank/DDBJ whole genome shotgun (WGS) entry which is preliminary data.</text>
</comment>
<gene>
    <name evidence="3" type="ORF">K437DRAFT_130129</name>
</gene>
<dbReference type="InterPro" id="IPR000270">
    <property type="entry name" value="PB1_dom"/>
</dbReference>
<dbReference type="EMBL" id="JMSN01000048">
    <property type="protein sequence ID" value="KDN44760.1"/>
    <property type="molecule type" value="Genomic_DNA"/>
</dbReference>
<feature type="region of interest" description="Disordered" evidence="1">
    <location>
        <begin position="316"/>
        <end position="338"/>
    </location>
</feature>
<evidence type="ECO:0000313" key="4">
    <source>
        <dbReference type="Proteomes" id="UP000027361"/>
    </source>
</evidence>
<accession>A0A066W1V1</accession>
<feature type="compositionally biased region" description="Low complexity" evidence="1">
    <location>
        <begin position="357"/>
        <end position="370"/>
    </location>
</feature>
<protein>
    <recommendedName>
        <fullName evidence="2">PB1 domain-containing protein</fullName>
    </recommendedName>
</protein>
<feature type="compositionally biased region" description="Acidic residues" evidence="1">
    <location>
        <begin position="632"/>
        <end position="643"/>
    </location>
</feature>
<reference evidence="3 4" key="1">
    <citation type="submission" date="2014-05" db="EMBL/GenBank/DDBJ databases">
        <title>Draft genome sequence of a rare smut relative, Tilletiaria anomala UBC 951.</title>
        <authorList>
            <consortium name="DOE Joint Genome Institute"/>
            <person name="Toome M."/>
            <person name="Kuo A."/>
            <person name="Henrissat B."/>
            <person name="Lipzen A."/>
            <person name="Tritt A."/>
            <person name="Yoshinaga Y."/>
            <person name="Zane M."/>
            <person name="Barry K."/>
            <person name="Grigoriev I.V."/>
            <person name="Spatafora J.W."/>
            <person name="Aimea M.C."/>
        </authorList>
    </citation>
    <scope>NUCLEOTIDE SEQUENCE [LARGE SCALE GENOMIC DNA]</scope>
    <source>
        <strain evidence="3 4">UBC 951</strain>
    </source>
</reference>
<dbReference type="GeneID" id="25261462"/>
<feature type="region of interest" description="Disordered" evidence="1">
    <location>
        <begin position="452"/>
        <end position="591"/>
    </location>
</feature>
<feature type="region of interest" description="Disordered" evidence="1">
    <location>
        <begin position="357"/>
        <end position="422"/>
    </location>
</feature>
<dbReference type="RefSeq" id="XP_013242934.1">
    <property type="nucleotide sequence ID" value="XM_013387480.1"/>
</dbReference>
<keyword evidence="4" id="KW-1185">Reference proteome</keyword>
<feature type="region of interest" description="Disordered" evidence="1">
    <location>
        <begin position="1"/>
        <end position="20"/>
    </location>
</feature>
<dbReference type="HOGENOM" id="CLU_310607_0_0_1"/>
<dbReference type="OrthoDB" id="661148at2759"/>
<name>A0A066W1V1_TILAU</name>
<proteinExistence type="predicted"/>
<feature type="compositionally biased region" description="Basic and acidic residues" evidence="1">
    <location>
        <begin position="475"/>
        <end position="484"/>
    </location>
</feature>
<feature type="compositionally biased region" description="Polar residues" evidence="1">
    <location>
        <begin position="11"/>
        <end position="20"/>
    </location>
</feature>
<dbReference type="AlphaFoldDB" id="A0A066W1V1"/>
<feature type="compositionally biased region" description="Basic and acidic residues" evidence="1">
    <location>
        <begin position="570"/>
        <end position="579"/>
    </location>
</feature>
<evidence type="ECO:0000256" key="1">
    <source>
        <dbReference type="SAM" id="MobiDB-lite"/>
    </source>
</evidence>
<dbReference type="Pfam" id="PF00564">
    <property type="entry name" value="PB1"/>
    <property type="match status" value="1"/>
</dbReference>
<feature type="compositionally biased region" description="Polar residues" evidence="1">
    <location>
        <begin position="412"/>
        <end position="421"/>
    </location>
</feature>
<dbReference type="Proteomes" id="UP000027361">
    <property type="component" value="Unassembled WGS sequence"/>
</dbReference>
<evidence type="ECO:0000259" key="2">
    <source>
        <dbReference type="Pfam" id="PF00564"/>
    </source>
</evidence>
<feature type="compositionally biased region" description="Basic and acidic residues" evidence="1">
    <location>
        <begin position="371"/>
        <end position="406"/>
    </location>
</feature>
<evidence type="ECO:0000313" key="3">
    <source>
        <dbReference type="EMBL" id="KDN44760.1"/>
    </source>
</evidence>
<feature type="region of interest" description="Disordered" evidence="1">
    <location>
        <begin position="624"/>
        <end position="702"/>
    </location>
</feature>
<dbReference type="CDD" id="cd05992">
    <property type="entry name" value="PB1"/>
    <property type="match status" value="1"/>
</dbReference>
<sequence>MIPPITDAADGQSSGVNGKACSDSSSISVALPPSDVSSIDTSAPSSSACWTFEHGGSEEASSTVQTSETSFEGLATPSTSISAHCRAPPPLSIPLIVKCSSDNRLKRLRFPCHRSVTYHDFRARIARSFQLLDDWSHRMDLSSARSGGHDAHINGFADGRSEYSPSSSYCEHHASLTSSSSMHDCAGHIRPNDHPGRSRTTFDISYTDDDGEECEISSEDDLQEAIAYFTPSTLDEAFSSESSTSFPSHLRREEQNQQRFVQMKVVARLRTAITLSDWGTDLDLESEVGSLINSSYSGYSSYSSQHEHARMHISNGHARAQKDQYADGSRSPSGGSMGVLSHGSYSGYNSSSIVTFGSQSPSISASATSSLRKDSNEQRYRNQIQSERDPRQRLHNEHAREDDQHLHRIRKTNQPQYQRQVRFNEEELASAKGAEGRDADLDSLHYSDLHMLGSGEESEGEGEGETSSSSESGGEGDRSSHSDEAGAPFQSFPSNRSNMSAADRFRIDWRRRRSEPAQVWQGGLNERKLGDMPLQLNGHKPHAGKKHVLTDTPSTAVAPAVTDGLPRVRAKSEPGRSTKEAQSSSPCLSATSLLSGQVDPFLTFDEGLSQLGRRSDADTQSVQLFGSGLDPLDLDDDAGEESDDSRGTISRSGGGGSRPASRGEIHHRGQGRLRSNAAGTSGSNIAPEGVVRGPLSEPPQQKYSDEDMRLLQIMQQKPCRMAAVAVVKAEGTGIALDLIAEDRPDECSCRCSICSTPFQADSLRYVCDTCGPRRASLSASSATSMAGSSGEQPQVAEDGWAGERLVGEGQQSTPTSRASACVRDDLMDDLPSAWSQSQVCEVSSVIPGVFGDTSHETEEAVQALREGHDGGEGGEGERGDDVFTRARRSSNTSSAPQIEGCELCLVCIAEHGSKHVAEYATRNEKRHTFFELVYQDGVWRSVGERRG</sequence>
<feature type="domain" description="PB1" evidence="2">
    <location>
        <begin position="199"/>
        <end position="231"/>
    </location>
</feature>
<feature type="compositionally biased region" description="Polar residues" evidence="1">
    <location>
        <begin position="580"/>
        <end position="591"/>
    </location>
</feature>